<feature type="non-terminal residue" evidence="3">
    <location>
        <position position="1"/>
    </location>
</feature>
<dbReference type="EMBL" id="UINC01117077">
    <property type="protein sequence ID" value="SVC89248.1"/>
    <property type="molecule type" value="Genomic_DNA"/>
</dbReference>
<dbReference type="SUPFAM" id="SSF141322">
    <property type="entry name" value="NfeD domain-like"/>
    <property type="match status" value="1"/>
</dbReference>
<evidence type="ECO:0000256" key="1">
    <source>
        <dbReference type="SAM" id="Phobius"/>
    </source>
</evidence>
<dbReference type="InterPro" id="IPR012340">
    <property type="entry name" value="NA-bd_OB-fold"/>
</dbReference>
<keyword evidence="1" id="KW-1133">Transmembrane helix</keyword>
<keyword evidence="1" id="KW-0812">Transmembrane</keyword>
<keyword evidence="1" id="KW-0472">Membrane</keyword>
<protein>
    <recommendedName>
        <fullName evidence="2">NfeD-like C-terminal domain-containing protein</fullName>
    </recommendedName>
</protein>
<sequence>VGASVAAHKEFGGWFAPAITFLLGGGGAIVLVFLELRWLEGSRLGKPFFLGKAVTGKSNKPVAPDDVVGKEGEAATPLKPEGVIAIGDERYDAFCEDGYVPKGTALLVSGKDDFRLLVRKR</sequence>
<dbReference type="Gene3D" id="2.40.50.140">
    <property type="entry name" value="Nucleic acid-binding proteins"/>
    <property type="match status" value="1"/>
</dbReference>
<name>A0A382QWK4_9ZZZZ</name>
<accession>A0A382QWK4</accession>
<evidence type="ECO:0000259" key="2">
    <source>
        <dbReference type="Pfam" id="PF01957"/>
    </source>
</evidence>
<proteinExistence type="predicted"/>
<organism evidence="3">
    <name type="scientific">marine metagenome</name>
    <dbReference type="NCBI Taxonomy" id="408172"/>
    <lineage>
        <taxon>unclassified sequences</taxon>
        <taxon>metagenomes</taxon>
        <taxon>ecological metagenomes</taxon>
    </lineage>
</organism>
<evidence type="ECO:0000313" key="3">
    <source>
        <dbReference type="EMBL" id="SVC89248.1"/>
    </source>
</evidence>
<dbReference type="InterPro" id="IPR002810">
    <property type="entry name" value="NfeD-like_C"/>
</dbReference>
<gene>
    <name evidence="3" type="ORF">METZ01_LOCUS342102</name>
</gene>
<dbReference type="Pfam" id="PF01957">
    <property type="entry name" value="NfeD"/>
    <property type="match status" value="1"/>
</dbReference>
<dbReference type="AlphaFoldDB" id="A0A382QWK4"/>
<feature type="transmembrane region" description="Helical" evidence="1">
    <location>
        <begin position="14"/>
        <end position="34"/>
    </location>
</feature>
<feature type="domain" description="NfeD-like C-terminal" evidence="2">
    <location>
        <begin position="65"/>
        <end position="120"/>
    </location>
</feature>
<reference evidence="3" key="1">
    <citation type="submission" date="2018-05" db="EMBL/GenBank/DDBJ databases">
        <authorList>
            <person name="Lanie J.A."/>
            <person name="Ng W.-L."/>
            <person name="Kazmierczak K.M."/>
            <person name="Andrzejewski T.M."/>
            <person name="Davidsen T.M."/>
            <person name="Wayne K.J."/>
            <person name="Tettelin H."/>
            <person name="Glass J.I."/>
            <person name="Rusch D."/>
            <person name="Podicherti R."/>
            <person name="Tsui H.-C.T."/>
            <person name="Winkler M.E."/>
        </authorList>
    </citation>
    <scope>NUCLEOTIDE SEQUENCE</scope>
</reference>